<dbReference type="InterPro" id="IPR004276">
    <property type="entry name" value="GlycoTrans_28_N"/>
</dbReference>
<dbReference type="Gene3D" id="3.40.50.2000">
    <property type="entry name" value="Glycogen Phosphorylase B"/>
    <property type="match status" value="2"/>
</dbReference>
<protein>
    <recommendedName>
        <fullName evidence="9">Glycosyltransferase family 28 N-terminal domain-containing protein</fullName>
    </recommendedName>
</protein>
<dbReference type="GO" id="GO:0005975">
    <property type="term" value="P:carbohydrate metabolic process"/>
    <property type="evidence" value="ECO:0007669"/>
    <property type="project" value="InterPro"/>
</dbReference>
<evidence type="ECO:0000313" key="8">
    <source>
        <dbReference type="Proteomes" id="UP000751190"/>
    </source>
</evidence>
<evidence type="ECO:0000256" key="3">
    <source>
        <dbReference type="SAM" id="Phobius"/>
    </source>
</evidence>
<feature type="region of interest" description="Disordered" evidence="2">
    <location>
        <begin position="15"/>
        <end position="74"/>
    </location>
</feature>
<reference evidence="7" key="1">
    <citation type="submission" date="2021-05" db="EMBL/GenBank/DDBJ databases">
        <title>The genome of the haptophyte Pavlova lutheri (Diacronema luteri, Pavlovales) - a model for lipid biosynthesis in eukaryotic algae.</title>
        <authorList>
            <person name="Hulatt C.J."/>
            <person name="Posewitz M.C."/>
        </authorList>
    </citation>
    <scope>NUCLEOTIDE SEQUENCE</scope>
    <source>
        <strain evidence="7">NIVA-4/92</strain>
    </source>
</reference>
<keyword evidence="4" id="KW-0732">Signal</keyword>
<name>A0A8J6CGH0_DIALT</name>
<evidence type="ECO:0008006" key="9">
    <source>
        <dbReference type="Google" id="ProtNLM"/>
    </source>
</evidence>
<dbReference type="CDD" id="cd03784">
    <property type="entry name" value="GT1_Gtf-like"/>
    <property type="match status" value="1"/>
</dbReference>
<dbReference type="Pfam" id="PF03033">
    <property type="entry name" value="Glyco_transf_28"/>
    <property type="match status" value="1"/>
</dbReference>
<proteinExistence type="predicted"/>
<dbReference type="InterPro" id="IPR050426">
    <property type="entry name" value="Glycosyltransferase_28"/>
</dbReference>
<keyword evidence="3" id="KW-0812">Transmembrane</keyword>
<gene>
    <name evidence="7" type="ORF">KFE25_008512</name>
</gene>
<dbReference type="OrthoDB" id="5835829at2759"/>
<keyword evidence="3" id="KW-0472">Membrane</keyword>
<dbReference type="Pfam" id="PF06722">
    <property type="entry name" value="EryCIII-like_C"/>
    <property type="match status" value="1"/>
</dbReference>
<evidence type="ECO:0000259" key="6">
    <source>
        <dbReference type="Pfam" id="PF06722"/>
    </source>
</evidence>
<dbReference type="Proteomes" id="UP000751190">
    <property type="component" value="Unassembled WGS sequence"/>
</dbReference>
<dbReference type="InterPro" id="IPR002213">
    <property type="entry name" value="UDP_glucos_trans"/>
</dbReference>
<feature type="compositionally biased region" description="Polar residues" evidence="2">
    <location>
        <begin position="44"/>
        <end position="57"/>
    </location>
</feature>
<feature type="region of interest" description="Disordered" evidence="2">
    <location>
        <begin position="334"/>
        <end position="365"/>
    </location>
</feature>
<dbReference type="SUPFAM" id="SSF53756">
    <property type="entry name" value="UDP-Glycosyltransferase/glycogen phosphorylase"/>
    <property type="match status" value="1"/>
</dbReference>
<dbReference type="FunFam" id="3.40.50.2000:FF:000009">
    <property type="entry name" value="Sterol 3-beta-glucosyltransferase UGT80A2"/>
    <property type="match status" value="1"/>
</dbReference>
<evidence type="ECO:0000256" key="1">
    <source>
        <dbReference type="ARBA" id="ARBA00022679"/>
    </source>
</evidence>
<dbReference type="AlphaFoldDB" id="A0A8J6CGH0"/>
<feature type="domain" description="Erythromycin biosynthesis protein CIII-like C-terminal" evidence="6">
    <location>
        <begin position="446"/>
        <end position="538"/>
    </location>
</feature>
<dbReference type="InterPro" id="IPR010610">
    <property type="entry name" value="EryCIII-like_C"/>
</dbReference>
<dbReference type="EMBL" id="JAGTXO010000001">
    <property type="protein sequence ID" value="KAG8470091.1"/>
    <property type="molecule type" value="Genomic_DNA"/>
</dbReference>
<organism evidence="7 8">
    <name type="scientific">Diacronema lutheri</name>
    <name type="common">Unicellular marine alga</name>
    <name type="synonym">Monochrysis lutheri</name>
    <dbReference type="NCBI Taxonomy" id="2081491"/>
    <lineage>
        <taxon>Eukaryota</taxon>
        <taxon>Haptista</taxon>
        <taxon>Haptophyta</taxon>
        <taxon>Pavlovophyceae</taxon>
        <taxon>Pavlovales</taxon>
        <taxon>Pavlovaceae</taxon>
        <taxon>Diacronema</taxon>
    </lineage>
</organism>
<feature type="signal peptide" evidence="4">
    <location>
        <begin position="1"/>
        <end position="18"/>
    </location>
</feature>
<feature type="chain" id="PRO_5035310887" description="Glycosyltransferase family 28 N-terminal domain-containing protein" evidence="4">
    <location>
        <begin position="19"/>
        <end position="936"/>
    </location>
</feature>
<keyword evidence="1" id="KW-0808">Transferase</keyword>
<keyword evidence="8" id="KW-1185">Reference proteome</keyword>
<evidence type="ECO:0000259" key="5">
    <source>
        <dbReference type="Pfam" id="PF03033"/>
    </source>
</evidence>
<evidence type="ECO:0000256" key="2">
    <source>
        <dbReference type="SAM" id="MobiDB-lite"/>
    </source>
</evidence>
<dbReference type="PANTHER" id="PTHR48050:SF13">
    <property type="entry name" value="STEROL 3-BETA-GLUCOSYLTRANSFERASE UGT80A2"/>
    <property type="match status" value="1"/>
</dbReference>
<dbReference type="GO" id="GO:0016906">
    <property type="term" value="F:sterol 3-beta-glucosyltransferase activity"/>
    <property type="evidence" value="ECO:0007669"/>
    <property type="project" value="UniProtKB-ARBA"/>
</dbReference>
<comment type="caution">
    <text evidence="7">The sequence shown here is derived from an EMBL/GenBank/DDBJ whole genome shotgun (WGS) entry which is preliminary data.</text>
</comment>
<accession>A0A8J6CGH0</accession>
<feature type="transmembrane region" description="Helical" evidence="3">
    <location>
        <begin position="639"/>
        <end position="658"/>
    </location>
</feature>
<feature type="compositionally biased region" description="Low complexity" evidence="2">
    <location>
        <begin position="340"/>
        <end position="365"/>
    </location>
</feature>
<dbReference type="PANTHER" id="PTHR48050">
    <property type="entry name" value="STEROL 3-BETA-GLUCOSYLTRANSFERASE"/>
    <property type="match status" value="1"/>
</dbReference>
<feature type="transmembrane region" description="Helical" evidence="3">
    <location>
        <begin position="670"/>
        <end position="696"/>
    </location>
</feature>
<keyword evidence="3" id="KW-1133">Transmembrane helix</keyword>
<evidence type="ECO:0000313" key="7">
    <source>
        <dbReference type="EMBL" id="KAG8470091.1"/>
    </source>
</evidence>
<sequence length="936" mass="100041">MGNAWLVGFPLPAPAAAAAPPPAASASEATAEPRTAARGADAPRSTTSQAAPPSSQHALAGSAQPWRTGSMKRRWVKDSTQSALAPLPIPRLSIAILVVGTHGDVLPFISLALALQARGHRVRIATHVHHRRLVRSYECEHFPIGGNPVQLSKWMVESGGTVAGEVLHYAPAKIAMLRDVILSLWPAVTSKDPFDFEAKPFIADAIIANPPCMGHLHVAEALGVPLHVMFPQPWLPTRQFPHPMSGLRVDAPPSELNSLSYVLADEAMWVGNAAVINAWRRSRLQLPVLQIGTVGGTTNICERFRVPFSFMWSPAFVPKPDDWGEHVEVVGVFPPPPSDAPVGPAAGSSSGPAEPTCASPSASASASASADGGRFPALQTWLRSARGAVVFVGFGSMVIEDTAALAQTIVQGAKASGVRCLVQSNWSKLSTAEPSHGRCYDIGPCPHDWLLPRVSAVVHHGGAGTTAAGLRAGKPTLVCPFFGDQFFWGEMVRRAGIGPEPCPIGQLNAELFAQKLRVLADPATVAAAERLAQRMHAEDGVAAAVAHFERWLPRQSMLCDASLLLDVPEHKIARFRLSNWRGGYALKLSSDAAAILNRKDLVARVSTTGERARASLRWLGHHRASKWGIARLPGCASGVIAGIVGFFAELLSLVGDLYHLPDDFARRGGCVCCLFGMLLLPAVVCLRLVHALIILLDRLVTGAYNTWAARDPVDGYLGMRDFTLDPYLSIEARRSMRRSLKLEAVEQELAEASAASAPRAAAMLDAIDLAIKARAVYLRAASGGNKQVCTSGDILQLSRAVATSAKAKDGLDVSDAAAAALADDLIRCGDFCSFSMFCVLLQRRRAELGKLVRADTKRSHASRVERLRTTLFGRRSWLAQIRTNLGELSVGALGAVPEQRHADLCDPAEVQVTRDISEHFVTHSGTGADVANYHAV</sequence>
<evidence type="ECO:0000256" key="4">
    <source>
        <dbReference type="SAM" id="SignalP"/>
    </source>
</evidence>
<feature type="domain" description="Glycosyltransferase family 28 N-terminal" evidence="5">
    <location>
        <begin position="94"/>
        <end position="240"/>
    </location>
</feature>
<feature type="compositionally biased region" description="Low complexity" evidence="2">
    <location>
        <begin position="15"/>
        <end position="38"/>
    </location>
</feature>